<keyword evidence="2" id="KW-1185">Reference proteome</keyword>
<proteinExistence type="predicted"/>
<feature type="non-terminal residue" evidence="1">
    <location>
        <position position="37"/>
    </location>
</feature>
<dbReference type="Proteomes" id="UP000265520">
    <property type="component" value="Unassembled WGS sequence"/>
</dbReference>
<reference evidence="1 2" key="1">
    <citation type="journal article" date="2018" name="Front. Plant Sci.">
        <title>Red Clover (Trifolium pratense) and Zigzag Clover (T. medium) - A Picture of Genomic Similarities and Differences.</title>
        <authorList>
            <person name="Dluhosova J."/>
            <person name="Istvanek J."/>
            <person name="Nedelnik J."/>
            <person name="Repkova J."/>
        </authorList>
    </citation>
    <scope>NUCLEOTIDE SEQUENCE [LARGE SCALE GENOMIC DNA]</scope>
    <source>
        <strain evidence="2">cv. 10/8</strain>
        <tissue evidence="1">Leaf</tissue>
    </source>
</reference>
<name>A0A392VMJ0_9FABA</name>
<dbReference type="AlphaFoldDB" id="A0A392VMJ0"/>
<dbReference type="EMBL" id="LXQA011199104">
    <property type="protein sequence ID" value="MCI88662.1"/>
    <property type="molecule type" value="Genomic_DNA"/>
</dbReference>
<comment type="caution">
    <text evidence="1">The sequence shown here is derived from an EMBL/GenBank/DDBJ whole genome shotgun (WGS) entry which is preliminary data.</text>
</comment>
<evidence type="ECO:0000313" key="2">
    <source>
        <dbReference type="Proteomes" id="UP000265520"/>
    </source>
</evidence>
<evidence type="ECO:0000313" key="1">
    <source>
        <dbReference type="EMBL" id="MCI88662.1"/>
    </source>
</evidence>
<sequence length="37" mass="4209">MVLSLFTMADNNTCMEELEATIQAINATLKRFMQAEE</sequence>
<protein>
    <submittedName>
        <fullName evidence="1">Uncharacterized protein</fullName>
    </submittedName>
</protein>
<accession>A0A392VMJ0</accession>
<organism evidence="1 2">
    <name type="scientific">Trifolium medium</name>
    <dbReference type="NCBI Taxonomy" id="97028"/>
    <lineage>
        <taxon>Eukaryota</taxon>
        <taxon>Viridiplantae</taxon>
        <taxon>Streptophyta</taxon>
        <taxon>Embryophyta</taxon>
        <taxon>Tracheophyta</taxon>
        <taxon>Spermatophyta</taxon>
        <taxon>Magnoliopsida</taxon>
        <taxon>eudicotyledons</taxon>
        <taxon>Gunneridae</taxon>
        <taxon>Pentapetalae</taxon>
        <taxon>rosids</taxon>
        <taxon>fabids</taxon>
        <taxon>Fabales</taxon>
        <taxon>Fabaceae</taxon>
        <taxon>Papilionoideae</taxon>
        <taxon>50 kb inversion clade</taxon>
        <taxon>NPAAA clade</taxon>
        <taxon>Hologalegina</taxon>
        <taxon>IRL clade</taxon>
        <taxon>Trifolieae</taxon>
        <taxon>Trifolium</taxon>
    </lineage>
</organism>